<dbReference type="EMBL" id="CAADFH010000173">
    <property type="protein sequence ID" value="VFK02026.1"/>
    <property type="molecule type" value="Genomic_DNA"/>
</dbReference>
<proteinExistence type="predicted"/>
<protein>
    <submittedName>
        <fullName evidence="1">Uncharacterized protein</fullName>
    </submittedName>
</protein>
<organism evidence="1">
    <name type="scientific">Candidatus Kentrum sp. LFY</name>
    <dbReference type="NCBI Taxonomy" id="2126342"/>
    <lineage>
        <taxon>Bacteria</taxon>
        <taxon>Pseudomonadati</taxon>
        <taxon>Pseudomonadota</taxon>
        <taxon>Gammaproteobacteria</taxon>
        <taxon>Candidatus Kentrum</taxon>
    </lineage>
</organism>
<sequence>MLWLKVVVAAKVAAEVVVAKVAAVVEKGAEEVPPLITDQAGTGQAHPGINRVVIAVMHHQKVGNSPVVFISSARAQALAWAYQVSEAGISRTGGWPSRHLKASETMRSQAMKKHFLS</sequence>
<dbReference type="AlphaFoldDB" id="A0A450VB53"/>
<reference evidence="1" key="1">
    <citation type="submission" date="2019-02" db="EMBL/GenBank/DDBJ databases">
        <authorList>
            <person name="Gruber-Vodicka R. H."/>
            <person name="Seah K. B. B."/>
        </authorList>
    </citation>
    <scope>NUCLEOTIDE SEQUENCE</scope>
    <source>
        <strain evidence="1">BECK_M6</strain>
    </source>
</reference>
<name>A0A450VB53_9GAMM</name>
<gene>
    <name evidence="1" type="ORF">BECKLFY1418A_GA0070994_11732</name>
</gene>
<evidence type="ECO:0000313" key="1">
    <source>
        <dbReference type="EMBL" id="VFK02026.1"/>
    </source>
</evidence>
<accession>A0A450VB53</accession>